<dbReference type="Gene3D" id="2.30.30.280">
    <property type="entry name" value="Adenine nucleotide alpha hydrolases-like domains"/>
    <property type="match status" value="1"/>
</dbReference>
<keyword evidence="5" id="KW-0547">Nucleotide-binding</keyword>
<dbReference type="GO" id="GO:0002143">
    <property type="term" value="P:tRNA wobble position uridine thiolation"/>
    <property type="evidence" value="ECO:0007669"/>
    <property type="project" value="TreeGrafter"/>
</dbReference>
<evidence type="ECO:0000259" key="9">
    <source>
        <dbReference type="Pfam" id="PF20258"/>
    </source>
</evidence>
<dbReference type="CDD" id="cd01998">
    <property type="entry name" value="MnmA_TRMU-like"/>
    <property type="match status" value="1"/>
</dbReference>
<name>A0A644WT13_9ZZZZ</name>
<keyword evidence="4" id="KW-0819">tRNA processing</keyword>
<dbReference type="FunFam" id="3.40.50.620:FF:000115">
    <property type="entry name" value="tRNA-specific 2-thiouridylase MnmA"/>
    <property type="match status" value="1"/>
</dbReference>
<dbReference type="EC" id="2.8.1.13" evidence="11"/>
<evidence type="ECO:0000256" key="8">
    <source>
        <dbReference type="ARBA" id="ARBA00023157"/>
    </source>
</evidence>
<dbReference type="FunFam" id="2.40.30.10:FF:000023">
    <property type="entry name" value="tRNA-specific 2-thiouridylase MnmA"/>
    <property type="match status" value="1"/>
</dbReference>
<dbReference type="Pfam" id="PF20259">
    <property type="entry name" value="tRNA_Me_trans_M"/>
    <property type="match status" value="1"/>
</dbReference>
<evidence type="ECO:0000313" key="11">
    <source>
        <dbReference type="EMBL" id="MPM06598.1"/>
    </source>
</evidence>
<organism evidence="11">
    <name type="scientific">bioreactor metagenome</name>
    <dbReference type="NCBI Taxonomy" id="1076179"/>
    <lineage>
        <taxon>unclassified sequences</taxon>
        <taxon>metagenomes</taxon>
        <taxon>ecological metagenomes</taxon>
    </lineage>
</organism>
<dbReference type="SUPFAM" id="SSF52402">
    <property type="entry name" value="Adenine nucleotide alpha hydrolases-like"/>
    <property type="match status" value="1"/>
</dbReference>
<dbReference type="FunFam" id="2.30.30.280:FF:000001">
    <property type="entry name" value="tRNA-specific 2-thiouridylase MnmA"/>
    <property type="match status" value="1"/>
</dbReference>
<dbReference type="InterPro" id="IPR014729">
    <property type="entry name" value="Rossmann-like_a/b/a_fold"/>
</dbReference>
<feature type="domain" description="tRNA-specific 2-thiouridylase MnmA-like C-terminal" evidence="9">
    <location>
        <begin position="282"/>
        <end position="358"/>
    </location>
</feature>
<keyword evidence="2" id="KW-0820">tRNA-binding</keyword>
<evidence type="ECO:0000256" key="5">
    <source>
        <dbReference type="ARBA" id="ARBA00022741"/>
    </source>
</evidence>
<dbReference type="Pfam" id="PF03054">
    <property type="entry name" value="tRNA_Me_trans"/>
    <property type="match status" value="1"/>
</dbReference>
<evidence type="ECO:0000256" key="6">
    <source>
        <dbReference type="ARBA" id="ARBA00022840"/>
    </source>
</evidence>
<dbReference type="InterPro" id="IPR046885">
    <property type="entry name" value="MnmA-like_C"/>
</dbReference>
<keyword evidence="6" id="KW-0067">ATP-binding</keyword>
<proteinExistence type="inferred from homology"/>
<comment type="caution">
    <text evidence="11">The sequence shown here is derived from an EMBL/GenBank/DDBJ whole genome shotgun (WGS) entry which is preliminary data.</text>
</comment>
<dbReference type="AlphaFoldDB" id="A0A644WT13"/>
<dbReference type="Pfam" id="PF20258">
    <property type="entry name" value="tRNA_Me_trans_C"/>
    <property type="match status" value="1"/>
</dbReference>
<protein>
    <submittedName>
        <fullName evidence="11">tRNA-specific 2-thiouridylase MnmA</fullName>
        <ecNumber evidence="11">2.8.1.13</ecNumber>
    </submittedName>
</protein>
<dbReference type="HAMAP" id="MF_00144">
    <property type="entry name" value="tRNA_thiouridyl_MnmA"/>
    <property type="match status" value="1"/>
</dbReference>
<dbReference type="Gene3D" id="2.40.30.10">
    <property type="entry name" value="Translation factors"/>
    <property type="match status" value="1"/>
</dbReference>
<dbReference type="GO" id="GO:0103016">
    <property type="term" value="F:tRNA-uridine 2-sulfurtransferase activity"/>
    <property type="evidence" value="ECO:0007669"/>
    <property type="project" value="UniProtKB-EC"/>
</dbReference>
<dbReference type="GO" id="GO:0000049">
    <property type="term" value="F:tRNA binding"/>
    <property type="evidence" value="ECO:0007669"/>
    <property type="project" value="UniProtKB-KW"/>
</dbReference>
<evidence type="ECO:0000256" key="4">
    <source>
        <dbReference type="ARBA" id="ARBA00022694"/>
    </source>
</evidence>
<dbReference type="Gene3D" id="3.40.50.620">
    <property type="entry name" value="HUPs"/>
    <property type="match status" value="1"/>
</dbReference>
<dbReference type="GO" id="GO:0005524">
    <property type="term" value="F:ATP binding"/>
    <property type="evidence" value="ECO:0007669"/>
    <property type="project" value="UniProtKB-KW"/>
</dbReference>
<sequence>MIHIKSALIAMSGGVDSSVAAYLMKSQGFQCEGTTMRLYRNEDIGLSQFHTCCSQRDIDDAAEVAFQLDIPYEVLDFTSDFKEKIIEKFIHTYESGETPNPCIDCNRYMKFDRLLTTAESKGLFYVVTGHYARIEYDADSCRYLLKKALDSSKDQSYVLYNLTQEQLSRTLFPLGALTKANVREIAAGLGFVNARKHDSQDICFIPDGDYGKFMEQYTGKTYPAGNFLDRNGEVIGQHRGAVRYTLGQRKGLGLAKGKPVYVCGKNMRDNTVTVGDNNSLFSRGLLAENVNWISVSTLSTPVRLRAKTRYRQTEQWATVYPSGTDGFRLEFDEPQRAVTPGQAVVLYDGEIVVGGGTIKKTFN</sequence>
<evidence type="ECO:0000256" key="3">
    <source>
        <dbReference type="ARBA" id="ARBA00022679"/>
    </source>
</evidence>
<dbReference type="NCBIfam" id="TIGR00420">
    <property type="entry name" value="trmU"/>
    <property type="match status" value="1"/>
</dbReference>
<accession>A0A644WT13</accession>
<dbReference type="PANTHER" id="PTHR11933">
    <property type="entry name" value="TRNA 5-METHYLAMINOMETHYL-2-THIOURIDYLATE -METHYLTRANSFERASE"/>
    <property type="match status" value="1"/>
</dbReference>
<evidence type="ECO:0000256" key="7">
    <source>
        <dbReference type="ARBA" id="ARBA00022884"/>
    </source>
</evidence>
<keyword evidence="7" id="KW-0694">RNA-binding</keyword>
<keyword evidence="3 11" id="KW-0808">Transferase</keyword>
<evidence type="ECO:0000259" key="10">
    <source>
        <dbReference type="Pfam" id="PF20259"/>
    </source>
</evidence>
<dbReference type="InterPro" id="IPR004506">
    <property type="entry name" value="MnmA-like"/>
</dbReference>
<dbReference type="NCBIfam" id="NF001138">
    <property type="entry name" value="PRK00143.1"/>
    <property type="match status" value="1"/>
</dbReference>
<keyword evidence="8" id="KW-1015">Disulfide bond</keyword>
<keyword evidence="1" id="KW-0963">Cytoplasm</keyword>
<gene>
    <name evidence="11" type="primary">mnmA_22</name>
    <name evidence="11" type="ORF">SDC9_52900</name>
</gene>
<dbReference type="EMBL" id="VSSQ01001244">
    <property type="protein sequence ID" value="MPM06598.1"/>
    <property type="molecule type" value="Genomic_DNA"/>
</dbReference>
<evidence type="ECO:0000256" key="2">
    <source>
        <dbReference type="ARBA" id="ARBA00022555"/>
    </source>
</evidence>
<reference evidence="11" key="1">
    <citation type="submission" date="2019-08" db="EMBL/GenBank/DDBJ databases">
        <authorList>
            <person name="Kucharzyk K."/>
            <person name="Murdoch R.W."/>
            <person name="Higgins S."/>
            <person name="Loffler F."/>
        </authorList>
    </citation>
    <scope>NUCLEOTIDE SEQUENCE</scope>
</reference>
<dbReference type="PANTHER" id="PTHR11933:SF5">
    <property type="entry name" value="MITOCHONDRIAL TRNA-SPECIFIC 2-THIOURIDYLASE 1"/>
    <property type="match status" value="1"/>
</dbReference>
<evidence type="ECO:0000256" key="1">
    <source>
        <dbReference type="ARBA" id="ARBA00022490"/>
    </source>
</evidence>
<dbReference type="InterPro" id="IPR023382">
    <property type="entry name" value="MnmA-like_central_sf"/>
</dbReference>
<feature type="domain" description="tRNA-specific 2-thiouridylase MnmA-like central" evidence="10">
    <location>
        <begin position="212"/>
        <end position="276"/>
    </location>
</feature>
<dbReference type="InterPro" id="IPR046884">
    <property type="entry name" value="MnmA-like_central"/>
</dbReference>